<feature type="coiled-coil region" evidence="1">
    <location>
        <begin position="262"/>
        <end position="349"/>
    </location>
</feature>
<dbReference type="OMA" id="YAIEASY"/>
<dbReference type="Pfam" id="PF11911">
    <property type="entry name" value="DUF3429"/>
    <property type="match status" value="1"/>
</dbReference>
<dbReference type="InterPro" id="IPR021836">
    <property type="entry name" value="DUF3429"/>
</dbReference>
<keyword evidence="4" id="KW-1185">Reference proteome</keyword>
<dbReference type="InParanoid" id="C1EF16"/>
<dbReference type="AlphaFoldDB" id="C1EF16"/>
<name>C1EF16_MICCC</name>
<evidence type="ECO:0000313" key="4">
    <source>
        <dbReference type="Proteomes" id="UP000002009"/>
    </source>
</evidence>
<sequence length="367" mass="37620">MRSSLGSLGRALRGAFSRAASSSTASSSSSTSVASAAPPASSYRFHPEHFPEVPPVPLALGLAGAIPFVALAAPVSASIGLEGVFPEAYRAAAQAGYGAAILSFLGGTQWGFAASGYGAAHVAAGSGKVAADAAFAIANLANLAGPGRYVYGVAPSLYAWAALALPVPAQLVALAGGLGAVLAGDAHLASKGLMPRWLMPLRFVLTGTAVISLLSSVPAAYERQKAEDWEKTMVSKLKSRAPKTDEALRRSTKDLAQTTGSLRDARNAAEAAAKRVAELEAAAGAREAELAMTRGAKEAEAEVARARVEAVTAEAAAARAELQTATMKLVNAEAEAVSLRKRLLEAEATLRGKGIMEEVERRIGKDE</sequence>
<dbReference type="GeneID" id="8247501"/>
<dbReference type="KEGG" id="mis:MICPUN_103283"/>
<reference evidence="3 4" key="1">
    <citation type="journal article" date="2009" name="Science">
        <title>Green evolution and dynamic adaptations revealed by genomes of the marine picoeukaryotes Micromonas.</title>
        <authorList>
            <person name="Worden A.Z."/>
            <person name="Lee J.H."/>
            <person name="Mock T."/>
            <person name="Rouze P."/>
            <person name="Simmons M.P."/>
            <person name="Aerts A.L."/>
            <person name="Allen A.E."/>
            <person name="Cuvelier M.L."/>
            <person name="Derelle E."/>
            <person name="Everett M.V."/>
            <person name="Foulon E."/>
            <person name="Grimwood J."/>
            <person name="Gundlach H."/>
            <person name="Henrissat B."/>
            <person name="Napoli C."/>
            <person name="McDonald S.M."/>
            <person name="Parker M.S."/>
            <person name="Rombauts S."/>
            <person name="Salamov A."/>
            <person name="Von Dassow P."/>
            <person name="Badger J.H."/>
            <person name="Coutinho P.M."/>
            <person name="Demir E."/>
            <person name="Dubchak I."/>
            <person name="Gentemann C."/>
            <person name="Eikrem W."/>
            <person name="Gready J.E."/>
            <person name="John U."/>
            <person name="Lanier W."/>
            <person name="Lindquist E.A."/>
            <person name="Lucas S."/>
            <person name="Mayer K.F."/>
            <person name="Moreau H."/>
            <person name="Not F."/>
            <person name="Otillar R."/>
            <person name="Panaud O."/>
            <person name="Pangilinan J."/>
            <person name="Paulsen I."/>
            <person name="Piegu B."/>
            <person name="Poliakov A."/>
            <person name="Robbens S."/>
            <person name="Schmutz J."/>
            <person name="Toulza E."/>
            <person name="Wyss T."/>
            <person name="Zelensky A."/>
            <person name="Zhou K."/>
            <person name="Armbrust E.V."/>
            <person name="Bhattacharya D."/>
            <person name="Goodenough U.W."/>
            <person name="Van de Peer Y."/>
            <person name="Grigoriev I.V."/>
        </authorList>
    </citation>
    <scope>NUCLEOTIDE SEQUENCE [LARGE SCALE GENOMIC DNA]</scope>
    <source>
        <strain evidence="4">RCC299 / NOUM17</strain>
    </source>
</reference>
<evidence type="ECO:0000313" key="3">
    <source>
        <dbReference type="EMBL" id="ACO66627.1"/>
    </source>
</evidence>
<dbReference type="OrthoDB" id="194289at2759"/>
<organism evidence="3 4">
    <name type="scientific">Micromonas commoda (strain RCC299 / NOUM17 / CCMP2709)</name>
    <name type="common">Picoplanktonic green alga</name>
    <dbReference type="NCBI Taxonomy" id="296587"/>
    <lineage>
        <taxon>Eukaryota</taxon>
        <taxon>Viridiplantae</taxon>
        <taxon>Chlorophyta</taxon>
        <taxon>Mamiellophyceae</taxon>
        <taxon>Mamiellales</taxon>
        <taxon>Mamiellaceae</taxon>
        <taxon>Micromonas</taxon>
    </lineage>
</organism>
<keyword evidence="1" id="KW-0175">Coiled coil</keyword>
<dbReference type="Proteomes" id="UP000002009">
    <property type="component" value="Chromosome 11"/>
</dbReference>
<feature type="transmembrane region" description="Helical" evidence="2">
    <location>
        <begin position="157"/>
        <end position="183"/>
    </location>
</feature>
<feature type="transmembrane region" description="Helical" evidence="2">
    <location>
        <begin position="58"/>
        <end position="81"/>
    </location>
</feature>
<proteinExistence type="predicted"/>
<keyword evidence="2" id="KW-1133">Transmembrane helix</keyword>
<dbReference type="EMBL" id="CP001330">
    <property type="protein sequence ID" value="ACO66627.1"/>
    <property type="molecule type" value="Genomic_DNA"/>
</dbReference>
<keyword evidence="2" id="KW-0812">Transmembrane</keyword>
<evidence type="ECO:0000256" key="2">
    <source>
        <dbReference type="SAM" id="Phobius"/>
    </source>
</evidence>
<protein>
    <submittedName>
        <fullName evidence="3">Uncharacterized protein</fullName>
    </submittedName>
</protein>
<dbReference type="PANTHER" id="PTHR15887">
    <property type="entry name" value="TRANSMEMBRANE PROTEIN 69"/>
    <property type="match status" value="1"/>
</dbReference>
<dbReference type="STRING" id="296587.C1EF16"/>
<gene>
    <name evidence="3" type="ORF">MICPUN_103283</name>
</gene>
<keyword evidence="2" id="KW-0472">Membrane</keyword>
<accession>C1EF16</accession>
<evidence type="ECO:0000256" key="1">
    <source>
        <dbReference type="SAM" id="Coils"/>
    </source>
</evidence>
<dbReference type="PANTHER" id="PTHR15887:SF1">
    <property type="entry name" value="TRANSMEMBRANE PROTEIN 69"/>
    <property type="match status" value="1"/>
</dbReference>
<feature type="transmembrane region" description="Helical" evidence="2">
    <location>
        <begin position="203"/>
        <end position="221"/>
    </location>
</feature>
<dbReference type="RefSeq" id="XP_002505369.1">
    <property type="nucleotide sequence ID" value="XM_002505323.1"/>
</dbReference>